<dbReference type="OrthoDB" id="9807213at2"/>
<evidence type="ECO:0000259" key="5">
    <source>
        <dbReference type="Pfam" id="PF00849"/>
    </source>
</evidence>
<dbReference type="InterPro" id="IPR050343">
    <property type="entry name" value="RsuA_PseudoU_synthase"/>
</dbReference>
<comment type="similarity">
    <text evidence="1 3">Belongs to the pseudouridine synthase RsuA family.</text>
</comment>
<feature type="compositionally biased region" description="Low complexity" evidence="4">
    <location>
        <begin position="216"/>
        <end position="226"/>
    </location>
</feature>
<dbReference type="Pfam" id="PF00849">
    <property type="entry name" value="PseudoU_synth_2"/>
    <property type="match status" value="1"/>
</dbReference>
<evidence type="ECO:0000256" key="1">
    <source>
        <dbReference type="ARBA" id="ARBA00008348"/>
    </source>
</evidence>
<dbReference type="InterPro" id="IPR020103">
    <property type="entry name" value="PsdUridine_synth_cat_dom_sf"/>
</dbReference>
<sequence length="235" mass="26216">MPRYLLFNKPFQVLTQFTDDRGRATLADYIRVPDIYGAGRLDYDSEGLLLLTDNGALIHRMMHPLFKVAKTYLAQVEGQVTPAQLAQLSQGVTLTDGACAPCRAEAIEPPLWLWPRTPPIRRRRLIPTSWISLTLTEGRNRQVRRMTAAVGLPTLRLIRSELANLSVVDLMPGQVMELTEDMLLDNGINCEAKKGGPKAPPSQVASTKRSGRPPQRSRLLQNQNQRGGKTRPGNR</sequence>
<dbReference type="InterPro" id="IPR000748">
    <property type="entry name" value="PsdUridine_synth_RsuA/RluB/E/F"/>
</dbReference>
<accession>A0A2K8KPM5</accession>
<dbReference type="GO" id="GO:0001522">
    <property type="term" value="P:pseudouridine synthesis"/>
    <property type="evidence" value="ECO:0007669"/>
    <property type="project" value="InterPro"/>
</dbReference>
<feature type="domain" description="Pseudouridine synthase RsuA/RluA-like" evidence="5">
    <location>
        <begin position="4"/>
        <end position="149"/>
    </location>
</feature>
<dbReference type="GO" id="GO:0003723">
    <property type="term" value="F:RNA binding"/>
    <property type="evidence" value="ECO:0007669"/>
    <property type="project" value="InterPro"/>
</dbReference>
<name>A0A2K8KPM5_9GAMM</name>
<dbReference type="AlphaFoldDB" id="A0A2K8KPM5"/>
<dbReference type="EMBL" id="CP011797">
    <property type="protein sequence ID" value="ATX76727.1"/>
    <property type="molecule type" value="Genomic_DNA"/>
</dbReference>
<dbReference type="InterPro" id="IPR006145">
    <property type="entry name" value="PsdUridine_synth_RsuA/RluA"/>
</dbReference>
<dbReference type="RefSeq" id="WP_100257044.1">
    <property type="nucleotide sequence ID" value="NZ_CP011797.1"/>
</dbReference>
<dbReference type="SUPFAM" id="SSF55120">
    <property type="entry name" value="Pseudouridine synthase"/>
    <property type="match status" value="1"/>
</dbReference>
<protein>
    <recommendedName>
        <fullName evidence="3">Pseudouridine synthase</fullName>
        <ecNumber evidence="3">5.4.99.-</ecNumber>
    </recommendedName>
</protein>
<gene>
    <name evidence="6" type="ORF">REIFOR_01582</name>
</gene>
<dbReference type="EC" id="5.4.99.-" evidence="3"/>
<dbReference type="PANTHER" id="PTHR47683">
    <property type="entry name" value="PSEUDOURIDINE SYNTHASE FAMILY PROTEIN-RELATED"/>
    <property type="match status" value="1"/>
</dbReference>
<dbReference type="PANTHER" id="PTHR47683:SF2">
    <property type="entry name" value="RNA-BINDING S4 DOMAIN-CONTAINING PROTEIN"/>
    <property type="match status" value="1"/>
</dbReference>
<feature type="region of interest" description="Disordered" evidence="4">
    <location>
        <begin position="191"/>
        <end position="235"/>
    </location>
</feature>
<dbReference type="GO" id="GO:0006364">
    <property type="term" value="P:rRNA processing"/>
    <property type="evidence" value="ECO:0007669"/>
    <property type="project" value="UniProtKB-ARBA"/>
</dbReference>
<organism evidence="6 7">
    <name type="scientific">Reinekea forsetii</name>
    <dbReference type="NCBI Taxonomy" id="1336806"/>
    <lineage>
        <taxon>Bacteria</taxon>
        <taxon>Pseudomonadati</taxon>
        <taxon>Pseudomonadota</taxon>
        <taxon>Gammaproteobacteria</taxon>
        <taxon>Oceanospirillales</taxon>
        <taxon>Saccharospirillaceae</taxon>
        <taxon>Reinekea</taxon>
    </lineage>
</organism>
<evidence type="ECO:0000313" key="7">
    <source>
        <dbReference type="Proteomes" id="UP000229757"/>
    </source>
</evidence>
<dbReference type="Gene3D" id="3.30.70.1560">
    <property type="entry name" value="Alpha-L RNA-binding motif"/>
    <property type="match status" value="1"/>
</dbReference>
<keyword evidence="7" id="KW-1185">Reference proteome</keyword>
<dbReference type="Proteomes" id="UP000229757">
    <property type="component" value="Chromosome"/>
</dbReference>
<dbReference type="InterPro" id="IPR020094">
    <property type="entry name" value="TruA/RsuA/RluB/E/F_N"/>
</dbReference>
<dbReference type="NCBIfam" id="TIGR00093">
    <property type="entry name" value="pseudouridine synthase"/>
    <property type="match status" value="1"/>
</dbReference>
<dbReference type="GO" id="GO:0140098">
    <property type="term" value="F:catalytic activity, acting on RNA"/>
    <property type="evidence" value="ECO:0007669"/>
    <property type="project" value="UniProtKB-ARBA"/>
</dbReference>
<evidence type="ECO:0000256" key="4">
    <source>
        <dbReference type="SAM" id="MobiDB-lite"/>
    </source>
</evidence>
<dbReference type="KEGG" id="rfo:REIFOR_01582"/>
<dbReference type="GO" id="GO:0009982">
    <property type="term" value="F:pseudouridine synthase activity"/>
    <property type="evidence" value="ECO:0007669"/>
    <property type="project" value="InterPro"/>
</dbReference>
<keyword evidence="2 3" id="KW-0413">Isomerase</keyword>
<evidence type="ECO:0000256" key="2">
    <source>
        <dbReference type="ARBA" id="ARBA00023235"/>
    </source>
</evidence>
<evidence type="ECO:0000256" key="3">
    <source>
        <dbReference type="RuleBase" id="RU003887"/>
    </source>
</evidence>
<dbReference type="InterPro" id="IPR018496">
    <property type="entry name" value="PsdUridine_synth_RsuA/RluB_CS"/>
</dbReference>
<proteinExistence type="inferred from homology"/>
<reference evidence="6 7" key="1">
    <citation type="journal article" date="2017" name="Environ. Microbiol.">
        <title>Genomic and physiological analyses of 'Reinekea forsetii' reveal a versatile opportunistic lifestyle during spring algae blooms.</title>
        <authorList>
            <person name="Avci B."/>
            <person name="Hahnke R.L."/>
            <person name="Chafee M."/>
            <person name="Fischer T."/>
            <person name="Gruber-Vodicka H."/>
            <person name="Tegetmeyer H.E."/>
            <person name="Harder J."/>
            <person name="Fuchs B.M."/>
            <person name="Amann R.I."/>
            <person name="Teeling H."/>
        </authorList>
    </citation>
    <scope>NUCLEOTIDE SEQUENCE [LARGE SCALE GENOMIC DNA]</scope>
    <source>
        <strain evidence="6 7">Hel1_31_D35</strain>
    </source>
</reference>
<dbReference type="InterPro" id="IPR042092">
    <property type="entry name" value="PsdUridine_s_RsuA/RluB/E/F_cat"/>
</dbReference>
<dbReference type="Gene3D" id="3.30.70.580">
    <property type="entry name" value="Pseudouridine synthase I, catalytic domain, N-terminal subdomain"/>
    <property type="match status" value="1"/>
</dbReference>
<evidence type="ECO:0000313" key="6">
    <source>
        <dbReference type="EMBL" id="ATX76727.1"/>
    </source>
</evidence>
<dbReference type="PROSITE" id="PS01149">
    <property type="entry name" value="PSI_RSU"/>
    <property type="match status" value="1"/>
</dbReference>